<dbReference type="Proteomes" id="UP000886632">
    <property type="component" value="Unassembled WGS sequence"/>
</dbReference>
<reference evidence="1" key="1">
    <citation type="submission" date="2020-10" db="EMBL/GenBank/DDBJ databases">
        <title>Connecting structure to function with the recovery of over 1000 high-quality activated sludge metagenome-assembled genomes encoding full-length rRNA genes using long-read sequencing.</title>
        <authorList>
            <person name="Singleton C.M."/>
            <person name="Petriglieri F."/>
            <person name="Kristensen J.M."/>
            <person name="Kirkegaard R.H."/>
            <person name="Michaelsen T.Y."/>
            <person name="Andersen M.H."/>
            <person name="Karst S.M."/>
            <person name="Dueholm M.S."/>
            <person name="Nielsen P.H."/>
            <person name="Albertsen M."/>
        </authorList>
    </citation>
    <scope>NUCLEOTIDE SEQUENCE</scope>
    <source>
        <strain evidence="1">Ribe_18-Q3-R11-54_MAXAC.001</strain>
    </source>
</reference>
<sequence length="119" mass="13433">MMTFHGVKSPALDIPLIELETPQGDLVDLYNDYHLQSVVLRGDQLTFGFASVTAGTPTDVRFSGVRDLHVLQAKDWVPREADQIDHLLIRPSGQRRRVTFKAGGLRYEFDCSMMTLVRS</sequence>
<accession>A0A9D7TBM3</accession>
<dbReference type="AlphaFoldDB" id="A0A9D7TBM3"/>
<organism evidence="1 2">
    <name type="scientific">Candidatus Phosphoribacter hodrii</name>
    <dbReference type="NCBI Taxonomy" id="2953743"/>
    <lineage>
        <taxon>Bacteria</taxon>
        <taxon>Bacillati</taxon>
        <taxon>Actinomycetota</taxon>
        <taxon>Actinomycetes</taxon>
        <taxon>Micrococcales</taxon>
        <taxon>Dermatophilaceae</taxon>
        <taxon>Candidatus Phosphoribacter</taxon>
    </lineage>
</organism>
<dbReference type="EMBL" id="JADKGK010000022">
    <property type="protein sequence ID" value="MBL0004887.1"/>
    <property type="molecule type" value="Genomic_DNA"/>
</dbReference>
<evidence type="ECO:0000313" key="1">
    <source>
        <dbReference type="EMBL" id="MBL0004887.1"/>
    </source>
</evidence>
<name>A0A9D7TBM3_9MICO</name>
<proteinExistence type="predicted"/>
<protein>
    <submittedName>
        <fullName evidence="1">Uncharacterized protein</fullName>
    </submittedName>
</protein>
<gene>
    <name evidence="1" type="ORF">IPP00_13170</name>
</gene>
<comment type="caution">
    <text evidence="1">The sequence shown here is derived from an EMBL/GenBank/DDBJ whole genome shotgun (WGS) entry which is preliminary data.</text>
</comment>
<evidence type="ECO:0000313" key="2">
    <source>
        <dbReference type="Proteomes" id="UP000886632"/>
    </source>
</evidence>